<evidence type="ECO:0000259" key="13">
    <source>
        <dbReference type="Pfam" id="PF02771"/>
    </source>
</evidence>
<accession>A0A916TTN3</accession>
<dbReference type="InterPro" id="IPR050741">
    <property type="entry name" value="Acyl-CoA_dehydrogenase"/>
</dbReference>
<dbReference type="InterPro" id="IPR013786">
    <property type="entry name" value="AcylCoA_DH/ox_N"/>
</dbReference>
<dbReference type="GO" id="GO:0050660">
    <property type="term" value="F:flavin adenine dinucleotide binding"/>
    <property type="evidence" value="ECO:0007669"/>
    <property type="project" value="InterPro"/>
</dbReference>
<name>A0A916TTN3_9SPHN</name>
<dbReference type="Pfam" id="PF00441">
    <property type="entry name" value="Acyl-CoA_dh_1"/>
    <property type="match status" value="1"/>
</dbReference>
<comment type="caution">
    <text evidence="14">The sequence shown here is derived from an EMBL/GenBank/DDBJ whole genome shotgun (WGS) entry which is preliminary data.</text>
</comment>
<feature type="domain" description="Acyl-CoA dehydrogenase/oxidase C-terminal" evidence="11">
    <location>
        <begin position="235"/>
        <end position="382"/>
    </location>
</feature>
<evidence type="ECO:0000256" key="5">
    <source>
        <dbReference type="ARBA" id="ARBA00022827"/>
    </source>
</evidence>
<dbReference type="InterPro" id="IPR006091">
    <property type="entry name" value="Acyl-CoA_Oxase/DH_mid-dom"/>
</dbReference>
<comment type="cofactor">
    <cofactor evidence="1 10">
        <name>FAD</name>
        <dbReference type="ChEBI" id="CHEBI:57692"/>
    </cofactor>
</comment>
<dbReference type="Gene3D" id="2.40.110.10">
    <property type="entry name" value="Butyryl-CoA Dehydrogenase, subunit A, domain 2"/>
    <property type="match status" value="1"/>
</dbReference>
<dbReference type="PROSITE" id="PS00073">
    <property type="entry name" value="ACYL_COA_DH_2"/>
    <property type="match status" value="1"/>
</dbReference>
<dbReference type="GO" id="GO:0003995">
    <property type="term" value="F:acyl-CoA dehydrogenase activity"/>
    <property type="evidence" value="ECO:0007669"/>
    <property type="project" value="InterPro"/>
</dbReference>
<dbReference type="Proteomes" id="UP000608154">
    <property type="component" value="Unassembled WGS sequence"/>
</dbReference>
<dbReference type="FunFam" id="1.20.140.10:FF:000001">
    <property type="entry name" value="Acyl-CoA dehydrogenase"/>
    <property type="match status" value="1"/>
</dbReference>
<dbReference type="PANTHER" id="PTHR48083:SF20">
    <property type="entry name" value="LONG-CHAIN SPECIFIC ACYL-COA DEHYDROGENASE, MITOCHONDRIAL"/>
    <property type="match status" value="1"/>
</dbReference>
<dbReference type="EMBL" id="BMHK01000018">
    <property type="protein sequence ID" value="GGC07080.1"/>
    <property type="molecule type" value="Genomic_DNA"/>
</dbReference>
<dbReference type="Gene3D" id="1.20.140.10">
    <property type="entry name" value="Butyryl-CoA Dehydrogenase, subunit A, domain 3"/>
    <property type="match status" value="1"/>
</dbReference>
<dbReference type="Pfam" id="PF02770">
    <property type="entry name" value="Acyl-CoA_dh_M"/>
    <property type="match status" value="1"/>
</dbReference>
<evidence type="ECO:0000256" key="1">
    <source>
        <dbReference type="ARBA" id="ARBA00001974"/>
    </source>
</evidence>
<comment type="pathway">
    <text evidence="2">Siderophore biosynthesis; mycobactin biosynthesis.</text>
</comment>
<dbReference type="InterPro" id="IPR006089">
    <property type="entry name" value="Acyl-CoA_DH_CS"/>
</dbReference>
<dbReference type="FunFam" id="2.40.110.10:FF:000002">
    <property type="entry name" value="Acyl-CoA dehydrogenase fadE12"/>
    <property type="match status" value="1"/>
</dbReference>
<keyword evidence="6 10" id="KW-0560">Oxidoreductase</keyword>
<dbReference type="InterPro" id="IPR037069">
    <property type="entry name" value="AcylCoA_DH/ox_N_sf"/>
</dbReference>
<evidence type="ECO:0000313" key="14">
    <source>
        <dbReference type="EMBL" id="GGC07080.1"/>
    </source>
</evidence>
<feature type="domain" description="Acyl-CoA dehydrogenase/oxidase N-terminal" evidence="13">
    <location>
        <begin position="16"/>
        <end position="125"/>
    </location>
</feature>
<comment type="similarity">
    <text evidence="3 10">Belongs to the acyl-CoA dehydrogenase family.</text>
</comment>
<dbReference type="Pfam" id="PF02771">
    <property type="entry name" value="Acyl-CoA_dh_N"/>
    <property type="match status" value="1"/>
</dbReference>
<evidence type="ECO:0000256" key="9">
    <source>
        <dbReference type="ARBA" id="ARBA00042660"/>
    </source>
</evidence>
<feature type="domain" description="Acyl-CoA oxidase/dehydrogenase middle" evidence="12">
    <location>
        <begin position="129"/>
        <end position="223"/>
    </location>
</feature>
<dbReference type="SUPFAM" id="SSF56645">
    <property type="entry name" value="Acyl-CoA dehydrogenase NM domain-like"/>
    <property type="match status" value="1"/>
</dbReference>
<evidence type="ECO:0000256" key="3">
    <source>
        <dbReference type="ARBA" id="ARBA00009347"/>
    </source>
</evidence>
<evidence type="ECO:0000256" key="2">
    <source>
        <dbReference type="ARBA" id="ARBA00005102"/>
    </source>
</evidence>
<keyword evidence="4 10" id="KW-0285">Flavoprotein</keyword>
<evidence type="ECO:0000256" key="7">
    <source>
        <dbReference type="ARBA" id="ARBA00037085"/>
    </source>
</evidence>
<dbReference type="InterPro" id="IPR009075">
    <property type="entry name" value="AcylCo_DH/oxidase_C"/>
</dbReference>
<evidence type="ECO:0000313" key="15">
    <source>
        <dbReference type="Proteomes" id="UP000608154"/>
    </source>
</evidence>
<evidence type="ECO:0000259" key="12">
    <source>
        <dbReference type="Pfam" id="PF02770"/>
    </source>
</evidence>
<evidence type="ECO:0000259" key="11">
    <source>
        <dbReference type="Pfam" id="PF00441"/>
    </source>
</evidence>
<dbReference type="GO" id="GO:0033539">
    <property type="term" value="P:fatty acid beta-oxidation using acyl-CoA dehydrogenase"/>
    <property type="evidence" value="ECO:0007669"/>
    <property type="project" value="TreeGrafter"/>
</dbReference>
<reference evidence="14" key="1">
    <citation type="journal article" date="2014" name="Int. J. Syst. Evol. Microbiol.">
        <title>Complete genome sequence of Corynebacterium casei LMG S-19264T (=DSM 44701T), isolated from a smear-ripened cheese.</title>
        <authorList>
            <consortium name="US DOE Joint Genome Institute (JGI-PGF)"/>
            <person name="Walter F."/>
            <person name="Albersmeier A."/>
            <person name="Kalinowski J."/>
            <person name="Ruckert C."/>
        </authorList>
    </citation>
    <scope>NUCLEOTIDE SEQUENCE</scope>
    <source>
        <strain evidence="14">CGMCC 1.15095</strain>
    </source>
</reference>
<reference evidence="14" key="2">
    <citation type="submission" date="2020-09" db="EMBL/GenBank/DDBJ databases">
        <authorList>
            <person name="Sun Q."/>
            <person name="Zhou Y."/>
        </authorList>
    </citation>
    <scope>NUCLEOTIDE SEQUENCE</scope>
    <source>
        <strain evidence="14">CGMCC 1.15095</strain>
    </source>
</reference>
<proteinExistence type="inferred from homology"/>
<keyword evidence="5 10" id="KW-0274">FAD</keyword>
<organism evidence="14 15">
    <name type="scientific">Novosphingobium endophyticum</name>
    <dbReference type="NCBI Taxonomy" id="1955250"/>
    <lineage>
        <taxon>Bacteria</taxon>
        <taxon>Pseudomonadati</taxon>
        <taxon>Pseudomonadota</taxon>
        <taxon>Alphaproteobacteria</taxon>
        <taxon>Sphingomonadales</taxon>
        <taxon>Sphingomonadaceae</taxon>
        <taxon>Novosphingobium</taxon>
    </lineage>
</organism>
<evidence type="ECO:0000256" key="6">
    <source>
        <dbReference type="ARBA" id="ARBA00023002"/>
    </source>
</evidence>
<dbReference type="InterPro" id="IPR046373">
    <property type="entry name" value="Acyl-CoA_Oxase/DH_mid-dom_sf"/>
</dbReference>
<sequence length="383" mass="42057">MHDMMLDTAGRTGFEESHAIFRDSVRRFMNKELVPNIARFEQEGTSDRSFWLKAGEAGLLCPQVDEEFGGPGLDFRFNAVVAEELAYAGSQIALGVHSDITPDYLLEWGTSEQKQAYLPRVVSGECISAIVMTEPGGGSDLARLRTSARRDGERFVVNGAKTFISNGQNADLLVTAVRTGGNGAKGISLLLIDADLPGVTRGRNLDKIGQHSSDTSELFFEDVEVPADRLLGAEGHGFAYMMQRLPQERLSIAISAQAMAQRAFDEALAYTKSRNAFGKAVFDFQNTRFSLADLATRLQIGWAHIDWTIGRLTKGTLTAAEASAAKLWHTETLWTIVDAALQLHGGAGYMNEYTIARLWRDARVLRIYGGTSEIMKEVIARTL</sequence>
<protein>
    <recommendedName>
        <fullName evidence="8">Acyl-[acyl-carrier-protein] dehydrogenase MbtN</fullName>
    </recommendedName>
    <alternativeName>
        <fullName evidence="9">Mycobactin synthase protein N</fullName>
    </alternativeName>
</protein>
<dbReference type="InterPro" id="IPR009100">
    <property type="entry name" value="AcylCoA_DH/oxidase_NM_dom_sf"/>
</dbReference>
<comment type="function">
    <text evidence="7">Catalyzes the dehydrogenation at the alpha-beta position of ACP-bound acyl chains. This results in the introduction of a double bond in the lipidic chain, which is further transferred to the epsilon-amino group of lysine residue in the mycobactin core by MbtK.</text>
</comment>
<evidence type="ECO:0000256" key="4">
    <source>
        <dbReference type="ARBA" id="ARBA00022630"/>
    </source>
</evidence>
<keyword evidence="15" id="KW-1185">Reference proteome</keyword>
<dbReference type="PANTHER" id="PTHR48083">
    <property type="entry name" value="MEDIUM-CHAIN SPECIFIC ACYL-COA DEHYDROGENASE, MITOCHONDRIAL-RELATED"/>
    <property type="match status" value="1"/>
</dbReference>
<dbReference type="GO" id="GO:0005737">
    <property type="term" value="C:cytoplasm"/>
    <property type="evidence" value="ECO:0007669"/>
    <property type="project" value="TreeGrafter"/>
</dbReference>
<dbReference type="InterPro" id="IPR036250">
    <property type="entry name" value="AcylCo_DH-like_C"/>
</dbReference>
<dbReference type="AlphaFoldDB" id="A0A916TTN3"/>
<dbReference type="SUPFAM" id="SSF47203">
    <property type="entry name" value="Acyl-CoA dehydrogenase C-terminal domain-like"/>
    <property type="match status" value="1"/>
</dbReference>
<evidence type="ECO:0000256" key="10">
    <source>
        <dbReference type="RuleBase" id="RU362125"/>
    </source>
</evidence>
<gene>
    <name evidence="14" type="ORF">GCM10011494_27180</name>
</gene>
<dbReference type="Gene3D" id="1.10.540.10">
    <property type="entry name" value="Acyl-CoA dehydrogenase/oxidase, N-terminal domain"/>
    <property type="match status" value="1"/>
</dbReference>
<evidence type="ECO:0000256" key="8">
    <source>
        <dbReference type="ARBA" id="ARBA00040394"/>
    </source>
</evidence>